<evidence type="ECO:0000259" key="13">
    <source>
        <dbReference type="PROSITE" id="PS50109"/>
    </source>
</evidence>
<evidence type="ECO:0000256" key="2">
    <source>
        <dbReference type="ARBA" id="ARBA00006402"/>
    </source>
</evidence>
<dbReference type="SUPFAM" id="SSF55785">
    <property type="entry name" value="PYP-like sensor domain (PAS domain)"/>
    <property type="match status" value="1"/>
</dbReference>
<evidence type="ECO:0000259" key="12">
    <source>
        <dbReference type="PROSITE" id="PS50046"/>
    </source>
</evidence>
<keyword evidence="8" id="KW-0418">Kinase</keyword>
<dbReference type="SUPFAM" id="SSF47384">
    <property type="entry name" value="Homodimeric domain of signal transducing histidine kinase"/>
    <property type="match status" value="1"/>
</dbReference>
<keyword evidence="14" id="KW-0067">ATP-binding</keyword>
<feature type="coiled-coil region" evidence="11">
    <location>
        <begin position="499"/>
        <end position="526"/>
    </location>
</feature>
<keyword evidence="6" id="KW-0716">Sensory transduction</keyword>
<dbReference type="InterPro" id="IPR013654">
    <property type="entry name" value="PAS_2"/>
</dbReference>
<evidence type="ECO:0000256" key="5">
    <source>
        <dbReference type="ARBA" id="ARBA00022553"/>
    </source>
</evidence>
<comment type="similarity">
    <text evidence="2">In the N-terminal section; belongs to the phytochrome family.</text>
</comment>
<evidence type="ECO:0000256" key="9">
    <source>
        <dbReference type="ARBA" id="ARBA00022991"/>
    </source>
</evidence>
<proteinExistence type="inferred from homology"/>
<dbReference type="InterPro" id="IPR013515">
    <property type="entry name" value="Phytochrome_cen-reg"/>
</dbReference>
<gene>
    <name evidence="14" type="ORF">ABS764_15680</name>
</gene>
<dbReference type="InterPro" id="IPR003594">
    <property type="entry name" value="HATPase_dom"/>
</dbReference>
<feature type="domain" description="Histidine kinase" evidence="13">
    <location>
        <begin position="526"/>
        <end position="748"/>
    </location>
</feature>
<dbReference type="SUPFAM" id="SSF55781">
    <property type="entry name" value="GAF domain-like"/>
    <property type="match status" value="2"/>
</dbReference>
<name>A0ABW8XXS5_9FLAO</name>
<comment type="caution">
    <text evidence="14">The sequence shown here is derived from an EMBL/GenBank/DDBJ whole genome shotgun (WGS) entry which is preliminary data.</text>
</comment>
<dbReference type="InterPro" id="IPR052162">
    <property type="entry name" value="Sensor_kinase/Photoreceptor"/>
</dbReference>
<feature type="domain" description="Phytochrome chromophore attachment site" evidence="12">
    <location>
        <begin position="143"/>
        <end position="300"/>
    </location>
</feature>
<evidence type="ECO:0000256" key="6">
    <source>
        <dbReference type="ARBA" id="ARBA00022606"/>
    </source>
</evidence>
<dbReference type="Gene3D" id="3.30.450.20">
    <property type="entry name" value="PAS domain"/>
    <property type="match status" value="1"/>
</dbReference>
<dbReference type="InterPro" id="IPR003018">
    <property type="entry name" value="GAF"/>
</dbReference>
<evidence type="ECO:0000256" key="11">
    <source>
        <dbReference type="SAM" id="Coils"/>
    </source>
</evidence>
<comment type="catalytic activity">
    <reaction evidence="1">
        <text>ATP + protein L-histidine = ADP + protein N-phospho-L-histidine.</text>
        <dbReference type="EC" id="2.7.13.3"/>
    </reaction>
</comment>
<dbReference type="RefSeq" id="WP_408082740.1">
    <property type="nucleotide sequence ID" value="NZ_JBELQA010000011.1"/>
</dbReference>
<evidence type="ECO:0000256" key="3">
    <source>
        <dbReference type="ARBA" id="ARBA00012438"/>
    </source>
</evidence>
<dbReference type="GO" id="GO:0005524">
    <property type="term" value="F:ATP binding"/>
    <property type="evidence" value="ECO:0007669"/>
    <property type="project" value="UniProtKB-KW"/>
</dbReference>
<dbReference type="SMART" id="SM00065">
    <property type="entry name" value="GAF"/>
    <property type="match status" value="1"/>
</dbReference>
<dbReference type="PANTHER" id="PTHR43304:SF1">
    <property type="entry name" value="PAC DOMAIN-CONTAINING PROTEIN"/>
    <property type="match status" value="1"/>
</dbReference>
<dbReference type="InterPro" id="IPR036890">
    <property type="entry name" value="HATPase_C_sf"/>
</dbReference>
<dbReference type="Gene3D" id="3.30.450.40">
    <property type="match status" value="1"/>
</dbReference>
<dbReference type="EC" id="2.7.13.3" evidence="3"/>
<dbReference type="InterPro" id="IPR005467">
    <property type="entry name" value="His_kinase_dom"/>
</dbReference>
<dbReference type="PRINTS" id="PR01033">
    <property type="entry name" value="PHYTOCHROME"/>
</dbReference>
<dbReference type="Proteomes" id="UP001629260">
    <property type="component" value="Unassembled WGS sequence"/>
</dbReference>
<keyword evidence="4" id="KW-0600">Photoreceptor protein</keyword>
<keyword evidence="9" id="KW-0157">Chromophore</keyword>
<keyword evidence="15" id="KW-1185">Reference proteome</keyword>
<evidence type="ECO:0000256" key="10">
    <source>
        <dbReference type="ARBA" id="ARBA00023170"/>
    </source>
</evidence>
<dbReference type="EMBL" id="JBELQA010000011">
    <property type="protein sequence ID" value="MFL9832292.1"/>
    <property type="molecule type" value="Genomic_DNA"/>
</dbReference>
<dbReference type="SMART" id="SM00387">
    <property type="entry name" value="HATPase_c"/>
    <property type="match status" value="1"/>
</dbReference>
<dbReference type="Gene3D" id="3.30.450.270">
    <property type="match status" value="1"/>
</dbReference>
<dbReference type="PANTHER" id="PTHR43304">
    <property type="entry name" value="PHYTOCHROME-LIKE PROTEIN CPH1"/>
    <property type="match status" value="1"/>
</dbReference>
<sequence>MKIRDIVNRDIVNLINCENEPIHIPGSIQPHGFLIGLTKEFKIIFCSENLSDYLSFKYTEVLGKSFKDVFGVENFNVINDSALEANVLQLKMKLENKSFQCFFHQSDDCYIFEAEPCGVKTDSVTDVYNQTLQFINYLNTTQSLKSLCEMVARETRSLTGYDRVMVYRFDKEYNGEVFAESCREDLEPFLGLHYPHTDIPVQARELYMRNVLRLIMDMDYTPVPIYTIDDGSGRNLDLSLSILRSTSPIHVEYLKNMGVGATLTISLIHQGKLWGLIACHHYSSKNLTPEIRLAAQLQGQFITSQIDVRQSNEEYEVSRKTNNALEKVTGLDLPPIMESFKIISVSPELLKLCNASGVSLYINGEVYKNGITPPVSVIPSLSDWLFEHSNDSNFATDKIIDFIPTMKSVWDRVSGVVYYSLGKNNSIIWYRTETVIEVNWAGDPNKAIIKDANGLHPRNSFAKWKQISKNRSTPWLYPELNVAAKYAHALQKQINLMLLSDEEMKYRKLSEKLKESNEELQNINWISTHDLQEPLRKIQVISSMVLFKEKDNMSENMIDSLCRMNKSAMRMQNLLADILKYTRIKNSDKAFELVDMNRILEEILFDLKDNIVDADAEIVVSDLPHVYAVPFLMKQLVSNILLNSLKYSSPDRKPLISVSVEKGVRDLNYGDSTYFKFVFKDNGIGFHQEYAENIFNIFTRLHSQNEYMGSGVGLALCRKIIQAHNGYITAKSSLGNGAVFVVYLPYKRDAEVD</sequence>
<evidence type="ECO:0000313" key="15">
    <source>
        <dbReference type="Proteomes" id="UP001629260"/>
    </source>
</evidence>
<dbReference type="Pfam" id="PF08446">
    <property type="entry name" value="PAS_2"/>
    <property type="match status" value="1"/>
</dbReference>
<evidence type="ECO:0000256" key="7">
    <source>
        <dbReference type="ARBA" id="ARBA00022679"/>
    </source>
</evidence>
<accession>A0ABW8XXS5</accession>
<organism evidence="14 15">
    <name type="scientific">Flavobacterium plantiphilum</name>
    <dbReference type="NCBI Taxonomy" id="3163297"/>
    <lineage>
        <taxon>Bacteria</taxon>
        <taxon>Pseudomonadati</taxon>
        <taxon>Bacteroidota</taxon>
        <taxon>Flavobacteriia</taxon>
        <taxon>Flavobacteriales</taxon>
        <taxon>Flavobacteriaceae</taxon>
        <taxon>Flavobacterium</taxon>
    </lineage>
</organism>
<dbReference type="Pfam" id="PF00360">
    <property type="entry name" value="PHY"/>
    <property type="match status" value="1"/>
</dbReference>
<dbReference type="InterPro" id="IPR036097">
    <property type="entry name" value="HisK_dim/P_sf"/>
</dbReference>
<evidence type="ECO:0000313" key="14">
    <source>
        <dbReference type="EMBL" id="MFL9832292.1"/>
    </source>
</evidence>
<keyword evidence="7" id="KW-0808">Transferase</keyword>
<dbReference type="Gene3D" id="1.10.287.130">
    <property type="match status" value="1"/>
</dbReference>
<evidence type="ECO:0000256" key="8">
    <source>
        <dbReference type="ARBA" id="ARBA00022777"/>
    </source>
</evidence>
<reference evidence="14 15" key="1">
    <citation type="submission" date="2024-06" db="EMBL/GenBank/DDBJ databases">
        <authorList>
            <person name="Kaempfer P."/>
            <person name="Viver T."/>
        </authorList>
    </citation>
    <scope>NUCLEOTIDE SEQUENCE [LARGE SCALE GENOMIC DNA]</scope>
    <source>
        <strain evidence="14 15">ST-87</strain>
    </source>
</reference>
<dbReference type="InterPro" id="IPR043150">
    <property type="entry name" value="Phytochrome_PHY_sf"/>
</dbReference>
<keyword evidence="14" id="KW-0547">Nucleotide-binding</keyword>
<dbReference type="InterPro" id="IPR001294">
    <property type="entry name" value="Phytochrome"/>
</dbReference>
<dbReference type="Pfam" id="PF01590">
    <property type="entry name" value="GAF"/>
    <property type="match status" value="1"/>
</dbReference>
<evidence type="ECO:0000256" key="1">
    <source>
        <dbReference type="ARBA" id="ARBA00000085"/>
    </source>
</evidence>
<dbReference type="PROSITE" id="PS50109">
    <property type="entry name" value="HIS_KIN"/>
    <property type="match status" value="1"/>
</dbReference>
<evidence type="ECO:0000256" key="4">
    <source>
        <dbReference type="ARBA" id="ARBA00022543"/>
    </source>
</evidence>
<keyword evidence="5" id="KW-0597">Phosphoprotein</keyword>
<dbReference type="Gene3D" id="3.30.565.10">
    <property type="entry name" value="Histidine kinase-like ATPase, C-terminal domain"/>
    <property type="match status" value="1"/>
</dbReference>
<dbReference type="PROSITE" id="PS50046">
    <property type="entry name" value="PHYTOCHROME_2"/>
    <property type="match status" value="1"/>
</dbReference>
<dbReference type="Pfam" id="PF02518">
    <property type="entry name" value="HATPase_c"/>
    <property type="match status" value="1"/>
</dbReference>
<dbReference type="InterPro" id="IPR029016">
    <property type="entry name" value="GAF-like_dom_sf"/>
</dbReference>
<keyword evidence="11" id="KW-0175">Coiled coil</keyword>
<dbReference type="InterPro" id="IPR016132">
    <property type="entry name" value="Phyto_chromo_attachment"/>
</dbReference>
<dbReference type="InterPro" id="IPR035965">
    <property type="entry name" value="PAS-like_dom_sf"/>
</dbReference>
<dbReference type="SUPFAM" id="SSF55874">
    <property type="entry name" value="ATPase domain of HSP90 chaperone/DNA topoisomerase II/histidine kinase"/>
    <property type="match status" value="1"/>
</dbReference>
<protein>
    <recommendedName>
        <fullName evidence="3">histidine kinase</fullName>
        <ecNumber evidence="3">2.7.13.3</ecNumber>
    </recommendedName>
</protein>
<keyword evidence="10" id="KW-0675">Receptor</keyword>